<reference evidence="1" key="1">
    <citation type="submission" date="2021-01" db="EMBL/GenBank/DDBJ databases">
        <title>Whole genome shotgun sequence of Sphaerisporangium rufum NBRC 109079.</title>
        <authorList>
            <person name="Komaki H."/>
            <person name="Tamura T."/>
        </authorList>
    </citation>
    <scope>NUCLEOTIDE SEQUENCE</scope>
    <source>
        <strain evidence="1">NBRC 109079</strain>
    </source>
</reference>
<organism evidence="1 2">
    <name type="scientific">Sphaerisporangium rufum</name>
    <dbReference type="NCBI Taxonomy" id="1381558"/>
    <lineage>
        <taxon>Bacteria</taxon>
        <taxon>Bacillati</taxon>
        <taxon>Actinomycetota</taxon>
        <taxon>Actinomycetes</taxon>
        <taxon>Streptosporangiales</taxon>
        <taxon>Streptosporangiaceae</taxon>
        <taxon>Sphaerisporangium</taxon>
    </lineage>
</organism>
<dbReference type="AlphaFoldDB" id="A0A919V0J1"/>
<dbReference type="Proteomes" id="UP000655287">
    <property type="component" value="Unassembled WGS sequence"/>
</dbReference>
<sequence>MPTNGGPRESFYQKIFTEAYARPGTEFQVRAEDGGLHLTLTLDPKQARFLGRPERLRYELLPISETHFLMPATHPLEDPQTVAIYDSHHGRAQYLHTNCRVHPRTPDGL</sequence>
<accession>A0A919V0J1</accession>
<name>A0A919V0J1_9ACTN</name>
<evidence type="ECO:0000313" key="2">
    <source>
        <dbReference type="Proteomes" id="UP000655287"/>
    </source>
</evidence>
<gene>
    <name evidence="1" type="ORF">Sru01_24690</name>
</gene>
<keyword evidence="2" id="KW-1185">Reference proteome</keyword>
<evidence type="ECO:0000313" key="1">
    <source>
        <dbReference type="EMBL" id="GII77487.1"/>
    </source>
</evidence>
<protein>
    <submittedName>
        <fullName evidence="1">Uncharacterized protein</fullName>
    </submittedName>
</protein>
<comment type="caution">
    <text evidence="1">The sequence shown here is derived from an EMBL/GenBank/DDBJ whole genome shotgun (WGS) entry which is preliminary data.</text>
</comment>
<proteinExistence type="predicted"/>
<dbReference type="EMBL" id="BOOU01000036">
    <property type="protein sequence ID" value="GII77487.1"/>
    <property type="molecule type" value="Genomic_DNA"/>
</dbReference>